<dbReference type="Gene3D" id="2.60.200.20">
    <property type="match status" value="1"/>
</dbReference>
<proteinExistence type="predicted"/>
<feature type="non-terminal residue" evidence="2">
    <location>
        <position position="82"/>
    </location>
</feature>
<organism evidence="2 3">
    <name type="scientific">Rhodocollybia butyracea</name>
    <dbReference type="NCBI Taxonomy" id="206335"/>
    <lineage>
        <taxon>Eukaryota</taxon>
        <taxon>Fungi</taxon>
        <taxon>Dikarya</taxon>
        <taxon>Basidiomycota</taxon>
        <taxon>Agaricomycotina</taxon>
        <taxon>Agaricomycetes</taxon>
        <taxon>Agaricomycetidae</taxon>
        <taxon>Agaricales</taxon>
        <taxon>Marasmiineae</taxon>
        <taxon>Omphalotaceae</taxon>
        <taxon>Rhodocollybia</taxon>
    </lineage>
</organism>
<evidence type="ECO:0000313" key="3">
    <source>
        <dbReference type="Proteomes" id="UP000772434"/>
    </source>
</evidence>
<gene>
    <name evidence="2" type="ORF">BDP27DRAFT_1222787</name>
</gene>
<comment type="caution">
    <text evidence="2">The sequence shown here is derived from an EMBL/GenBank/DDBJ whole genome shotgun (WGS) entry which is preliminary data.</text>
</comment>
<evidence type="ECO:0000259" key="1">
    <source>
        <dbReference type="PROSITE" id="PS50006"/>
    </source>
</evidence>
<reference evidence="2" key="1">
    <citation type="submission" date="2020-11" db="EMBL/GenBank/DDBJ databases">
        <authorList>
            <consortium name="DOE Joint Genome Institute"/>
            <person name="Ahrendt S."/>
            <person name="Riley R."/>
            <person name="Andreopoulos W."/>
            <person name="Labutti K."/>
            <person name="Pangilinan J."/>
            <person name="Ruiz-Duenas F.J."/>
            <person name="Barrasa J.M."/>
            <person name="Sanchez-Garcia M."/>
            <person name="Camarero S."/>
            <person name="Miyauchi S."/>
            <person name="Serrano A."/>
            <person name="Linde D."/>
            <person name="Babiker R."/>
            <person name="Drula E."/>
            <person name="Ayuso-Fernandez I."/>
            <person name="Pacheco R."/>
            <person name="Padilla G."/>
            <person name="Ferreira P."/>
            <person name="Barriuso J."/>
            <person name="Kellner H."/>
            <person name="Castanera R."/>
            <person name="Alfaro M."/>
            <person name="Ramirez L."/>
            <person name="Pisabarro A.G."/>
            <person name="Kuo A."/>
            <person name="Tritt A."/>
            <person name="Lipzen A."/>
            <person name="He G."/>
            <person name="Yan M."/>
            <person name="Ng V."/>
            <person name="Cullen D."/>
            <person name="Martin F."/>
            <person name="Rosso M.-N."/>
            <person name="Henrissat B."/>
            <person name="Hibbett D."/>
            <person name="Martinez A.T."/>
            <person name="Grigoriev I.V."/>
        </authorList>
    </citation>
    <scope>NUCLEOTIDE SEQUENCE</scope>
    <source>
        <strain evidence="2">AH 40177</strain>
    </source>
</reference>
<dbReference type="InterPro" id="IPR051176">
    <property type="entry name" value="Cent_Immune-Sig_Mod"/>
</dbReference>
<dbReference type="OrthoDB" id="687730at2759"/>
<evidence type="ECO:0000313" key="2">
    <source>
        <dbReference type="EMBL" id="KAF9069358.1"/>
    </source>
</evidence>
<dbReference type="AlphaFoldDB" id="A0A9P5PU28"/>
<dbReference type="PANTHER" id="PTHR15715">
    <property type="entry name" value="CENTROSOMAL PROTEIN OF 170 KDA"/>
    <property type="match status" value="1"/>
</dbReference>
<dbReference type="Proteomes" id="UP000772434">
    <property type="component" value="Unassembled WGS sequence"/>
</dbReference>
<dbReference type="InterPro" id="IPR000253">
    <property type="entry name" value="FHA_dom"/>
</dbReference>
<accession>A0A9P5PU28</accession>
<keyword evidence="3" id="KW-1185">Reference proteome</keyword>
<name>A0A9P5PU28_9AGAR</name>
<dbReference type="PANTHER" id="PTHR15715:SF37">
    <property type="entry name" value="LD47843P"/>
    <property type="match status" value="1"/>
</dbReference>
<dbReference type="InterPro" id="IPR008984">
    <property type="entry name" value="SMAD_FHA_dom_sf"/>
</dbReference>
<dbReference type="SUPFAM" id="SSF49879">
    <property type="entry name" value="SMAD/FHA domain"/>
    <property type="match status" value="1"/>
</dbReference>
<dbReference type="PROSITE" id="PS50006">
    <property type="entry name" value="FHA_DOMAIN"/>
    <property type="match status" value="1"/>
</dbReference>
<dbReference type="EMBL" id="JADNRY010000052">
    <property type="protein sequence ID" value="KAF9069358.1"/>
    <property type="molecule type" value="Genomic_DNA"/>
</dbReference>
<sequence length="82" mass="8762">MPNVFKLGFKSKVLSRAHAEIWLKVSPSSDAASAPGAPKLFIRDTGSSSGTFLNKHRLAAAGIESHPIELKDGDLLQLGVDY</sequence>
<protein>
    <recommendedName>
        <fullName evidence="1">FHA domain-containing protein</fullName>
    </recommendedName>
</protein>
<dbReference type="Pfam" id="PF00498">
    <property type="entry name" value="FHA"/>
    <property type="match status" value="1"/>
</dbReference>
<feature type="domain" description="FHA" evidence="1">
    <location>
        <begin position="1"/>
        <end position="58"/>
    </location>
</feature>